<evidence type="ECO:0000256" key="2">
    <source>
        <dbReference type="SAM" id="Phobius"/>
    </source>
</evidence>
<feature type="region of interest" description="Disordered" evidence="1">
    <location>
        <begin position="286"/>
        <end position="317"/>
    </location>
</feature>
<evidence type="ECO:0000313" key="3">
    <source>
        <dbReference type="EMBL" id="UQA91947.1"/>
    </source>
</evidence>
<feature type="transmembrane region" description="Helical" evidence="2">
    <location>
        <begin position="6"/>
        <end position="32"/>
    </location>
</feature>
<dbReference type="RefSeq" id="WP_248862762.1">
    <property type="nucleotide sequence ID" value="NZ_CP086322.1"/>
</dbReference>
<dbReference type="InterPro" id="IPR051790">
    <property type="entry name" value="Cytochrome_c-biogenesis_DsbD"/>
</dbReference>
<keyword evidence="4" id="KW-1185">Reference proteome</keyword>
<evidence type="ECO:0000313" key="4">
    <source>
        <dbReference type="Proteomes" id="UP000830115"/>
    </source>
</evidence>
<feature type="transmembrane region" description="Helical" evidence="2">
    <location>
        <begin position="86"/>
        <end position="106"/>
    </location>
</feature>
<dbReference type="PANTHER" id="PTHR31272">
    <property type="entry name" value="CYTOCHROME C-TYPE BIOGENESIS PROTEIN HI_1454-RELATED"/>
    <property type="match status" value="1"/>
</dbReference>
<name>A0ABY4M2H6_9ACTN</name>
<dbReference type="PANTHER" id="PTHR31272:SF4">
    <property type="entry name" value="CYTOCHROME C-TYPE BIOGENESIS PROTEIN HI_1454-RELATED"/>
    <property type="match status" value="1"/>
</dbReference>
<sequence>MSSVPYALAFAAGMLAAINPCGFALLPAYLTLFVSGTDNSRTEPERRSSLVRALVATAAMTGGFAAVFGAFALIVCPLALSVERWLPWVTVAIGLVLLALGVWLLTGRELRVPVPKVRATSRPAGSAWTMTLYGISYAIASLSCTIGPFLALTSAAFRTGSLPGVVGVFAVYAAGMGAVVGVLTLAVALSRQALISRIRRALPYVTRASGALLLSAGGYVAYYGWYELRLLHGHVTEDPVVGAATRWQGEATRWLDGLGPAPVLTAVAVLLVAGWAVHWATRRHRSVRSPRTTSHPGDDDAPHSDTTSPGRARSSTS</sequence>
<keyword evidence="2" id="KW-0472">Membrane</keyword>
<dbReference type="EMBL" id="CP086322">
    <property type="protein sequence ID" value="UQA91947.1"/>
    <property type="molecule type" value="Genomic_DNA"/>
</dbReference>
<accession>A0ABY4M2H6</accession>
<dbReference type="Proteomes" id="UP000830115">
    <property type="component" value="Chromosome"/>
</dbReference>
<feature type="compositionally biased region" description="Polar residues" evidence="1">
    <location>
        <begin position="304"/>
        <end position="317"/>
    </location>
</feature>
<feature type="transmembrane region" description="Helical" evidence="2">
    <location>
        <begin position="127"/>
        <end position="152"/>
    </location>
</feature>
<evidence type="ECO:0000256" key="1">
    <source>
        <dbReference type="SAM" id="MobiDB-lite"/>
    </source>
</evidence>
<keyword evidence="2" id="KW-1133">Transmembrane helix</keyword>
<proteinExistence type="predicted"/>
<gene>
    <name evidence="3" type="ORF">K9S39_08855</name>
</gene>
<reference evidence="3" key="1">
    <citation type="submission" date="2021-10" db="EMBL/GenBank/DDBJ databases">
        <title>Streptomyces nigrumlapis sp.nov.,an antimicrobial producing actinobacterium isolated from Black Gobi rocks.</title>
        <authorList>
            <person name="Wen Y."/>
            <person name="Zhang W."/>
            <person name="Liu X.G."/>
        </authorList>
    </citation>
    <scope>NUCLEOTIDE SEQUENCE</scope>
    <source>
        <strain evidence="3">ST13-2-2</strain>
    </source>
</reference>
<feature type="transmembrane region" description="Helical" evidence="2">
    <location>
        <begin position="53"/>
        <end position="80"/>
    </location>
</feature>
<feature type="transmembrane region" description="Helical" evidence="2">
    <location>
        <begin position="201"/>
        <end position="225"/>
    </location>
</feature>
<keyword evidence="2" id="KW-0812">Transmembrane</keyword>
<protein>
    <submittedName>
        <fullName evidence="3">Cytochrome c biogenesis CcdA family protein</fullName>
    </submittedName>
</protein>
<organism evidence="3 4">
    <name type="scientific">Streptomyces halobius</name>
    <dbReference type="NCBI Taxonomy" id="2879846"/>
    <lineage>
        <taxon>Bacteria</taxon>
        <taxon>Bacillati</taxon>
        <taxon>Actinomycetota</taxon>
        <taxon>Actinomycetes</taxon>
        <taxon>Kitasatosporales</taxon>
        <taxon>Streptomycetaceae</taxon>
        <taxon>Streptomyces</taxon>
    </lineage>
</organism>
<feature type="transmembrane region" description="Helical" evidence="2">
    <location>
        <begin position="263"/>
        <end position="281"/>
    </location>
</feature>
<feature type="transmembrane region" description="Helical" evidence="2">
    <location>
        <begin position="164"/>
        <end position="189"/>
    </location>
</feature>